<dbReference type="InterPro" id="IPR015866">
    <property type="entry name" value="Ser-tRNA-synth_1_N"/>
</dbReference>
<dbReference type="SUPFAM" id="SSF55681">
    <property type="entry name" value="Class II aaRS and biotin synthetases"/>
    <property type="match status" value="1"/>
</dbReference>
<dbReference type="Gene3D" id="3.30.930.10">
    <property type="entry name" value="Bira Bifunctional Protein, Domain 2"/>
    <property type="match status" value="1"/>
</dbReference>
<evidence type="ECO:0000256" key="15">
    <source>
        <dbReference type="SAM" id="Coils"/>
    </source>
</evidence>
<dbReference type="SUPFAM" id="SSF46589">
    <property type="entry name" value="tRNA-binding arm"/>
    <property type="match status" value="1"/>
</dbReference>
<dbReference type="GO" id="GO:0004828">
    <property type="term" value="F:serine-tRNA ligase activity"/>
    <property type="evidence" value="ECO:0007669"/>
    <property type="project" value="UniProtKB-EC"/>
</dbReference>
<dbReference type="PRINTS" id="PR00981">
    <property type="entry name" value="TRNASYNTHSER"/>
</dbReference>
<name>A0ABW2F5N4_9BACL</name>
<keyword evidence="5" id="KW-0963">Cytoplasm</keyword>
<dbReference type="InterPro" id="IPR033729">
    <property type="entry name" value="SerRS_core"/>
</dbReference>
<proteinExistence type="inferred from homology"/>
<comment type="catalytic activity">
    <reaction evidence="12">
        <text>tRNA(Sec) + L-serine + ATP = L-seryl-tRNA(Sec) + AMP + diphosphate + H(+)</text>
        <dbReference type="Rhea" id="RHEA:42580"/>
        <dbReference type="Rhea" id="RHEA-COMP:9742"/>
        <dbReference type="Rhea" id="RHEA-COMP:10128"/>
        <dbReference type="ChEBI" id="CHEBI:15378"/>
        <dbReference type="ChEBI" id="CHEBI:30616"/>
        <dbReference type="ChEBI" id="CHEBI:33019"/>
        <dbReference type="ChEBI" id="CHEBI:33384"/>
        <dbReference type="ChEBI" id="CHEBI:78442"/>
        <dbReference type="ChEBI" id="CHEBI:78533"/>
        <dbReference type="ChEBI" id="CHEBI:456215"/>
        <dbReference type="EC" id="6.1.1.11"/>
    </reaction>
</comment>
<evidence type="ECO:0000256" key="1">
    <source>
        <dbReference type="ARBA" id="ARBA00004496"/>
    </source>
</evidence>
<dbReference type="EC" id="6.1.1.11" evidence="4 14"/>
<comment type="pathway">
    <text evidence="2">Aminoacyl-tRNA biosynthesis; selenocysteinyl-tRNA(Sec) biosynthesis; L-seryl-tRNA(Sec) from L-serine and tRNA(Sec): step 1/1.</text>
</comment>
<evidence type="ECO:0000313" key="18">
    <source>
        <dbReference type="Proteomes" id="UP001596378"/>
    </source>
</evidence>
<dbReference type="CDD" id="cd00770">
    <property type="entry name" value="SerRS_core"/>
    <property type="match status" value="1"/>
</dbReference>
<evidence type="ECO:0000256" key="13">
    <source>
        <dbReference type="ARBA" id="ARBA00048823"/>
    </source>
</evidence>
<dbReference type="NCBIfam" id="TIGR00414">
    <property type="entry name" value="serS"/>
    <property type="match status" value="1"/>
</dbReference>
<evidence type="ECO:0000256" key="3">
    <source>
        <dbReference type="ARBA" id="ARBA00010728"/>
    </source>
</evidence>
<evidence type="ECO:0000259" key="16">
    <source>
        <dbReference type="PROSITE" id="PS50862"/>
    </source>
</evidence>
<dbReference type="PIRSF" id="PIRSF001529">
    <property type="entry name" value="Ser-tRNA-synth_IIa"/>
    <property type="match status" value="1"/>
</dbReference>
<keyword evidence="7" id="KW-0547">Nucleotide-binding</keyword>
<evidence type="ECO:0000256" key="9">
    <source>
        <dbReference type="ARBA" id="ARBA00022917"/>
    </source>
</evidence>
<dbReference type="InterPro" id="IPR006195">
    <property type="entry name" value="aa-tRNA-synth_II"/>
</dbReference>
<dbReference type="Gene3D" id="1.10.287.40">
    <property type="entry name" value="Serine-tRNA synthetase, tRNA binding domain"/>
    <property type="match status" value="1"/>
</dbReference>
<evidence type="ECO:0000256" key="14">
    <source>
        <dbReference type="NCBIfam" id="TIGR00414"/>
    </source>
</evidence>
<feature type="domain" description="Aminoacyl-transfer RNA synthetases class-II family profile" evidence="16">
    <location>
        <begin position="140"/>
        <end position="411"/>
    </location>
</feature>
<keyword evidence="18" id="KW-1185">Reference proteome</keyword>
<evidence type="ECO:0000256" key="10">
    <source>
        <dbReference type="ARBA" id="ARBA00023146"/>
    </source>
</evidence>
<dbReference type="PANTHER" id="PTHR43697:SF1">
    <property type="entry name" value="SERINE--TRNA LIGASE"/>
    <property type="match status" value="1"/>
</dbReference>
<evidence type="ECO:0000256" key="12">
    <source>
        <dbReference type="ARBA" id="ARBA00047929"/>
    </source>
</evidence>
<evidence type="ECO:0000256" key="8">
    <source>
        <dbReference type="ARBA" id="ARBA00022840"/>
    </source>
</evidence>
<comment type="similarity">
    <text evidence="3">Belongs to the class-II aminoacyl-tRNA synthetase family. Type-1 seryl-tRNA synthetase subfamily.</text>
</comment>
<gene>
    <name evidence="17" type="primary">serS</name>
    <name evidence="17" type="ORF">ACFQMJ_08235</name>
</gene>
<sequence>MLEMAYIREHGELLQRTADGKGIALSVEELLERDERRRSLLREVERLRGERNRLSEVVGKLMKQGAAEEAEPVKREAQAANDELGVLEAELAEVEADLRRLMLLIPNPVSADTPEGKSDADNVEVKRVGEPPGFEFAPLDHVELGERLGIVDLPRGVKIGGARQYVLKGAGWHLHRAVQQLAMDVLESRGFTPLDVPLMVRGEALRNTGFFPTGEDQVFAIAEEDRYLVGTSEVSLVSYLAGEIVELDGGPIRLAAATSCFRREIGSSGRDVHGLYRVHQFSKVEQVVVCENDPELSERLLQEITDNAEQILRLLELPYRIVAVCIGDMSQKTHKQYDIETWMPSRQAYGETHSASNLLDFQARRANIRYRDSEGKLRCCHTLNNTAIATPRILIPLLENHQRADGSVYVPRALRPYLGGREELRPDDL</sequence>
<dbReference type="InterPro" id="IPR002314">
    <property type="entry name" value="aa-tRNA-synt_IIb"/>
</dbReference>
<dbReference type="PROSITE" id="PS50862">
    <property type="entry name" value="AA_TRNA_LIGASE_II"/>
    <property type="match status" value="1"/>
</dbReference>
<evidence type="ECO:0000256" key="4">
    <source>
        <dbReference type="ARBA" id="ARBA00012840"/>
    </source>
</evidence>
<dbReference type="EMBL" id="JBHTAI010000004">
    <property type="protein sequence ID" value="MFC7148507.1"/>
    <property type="molecule type" value="Genomic_DNA"/>
</dbReference>
<dbReference type="Proteomes" id="UP001596378">
    <property type="component" value="Unassembled WGS sequence"/>
</dbReference>
<protein>
    <recommendedName>
        <fullName evidence="11 14">Serine--tRNA ligase</fullName>
        <ecNumber evidence="4 14">6.1.1.11</ecNumber>
    </recommendedName>
</protein>
<dbReference type="Pfam" id="PF02403">
    <property type="entry name" value="Seryl_tRNA_N"/>
    <property type="match status" value="1"/>
</dbReference>
<dbReference type="InterPro" id="IPR042103">
    <property type="entry name" value="SerRS_1_N_sf"/>
</dbReference>
<organism evidence="17 18">
    <name type="scientific">Cohnella cellulosilytica</name>
    <dbReference type="NCBI Taxonomy" id="986710"/>
    <lineage>
        <taxon>Bacteria</taxon>
        <taxon>Bacillati</taxon>
        <taxon>Bacillota</taxon>
        <taxon>Bacilli</taxon>
        <taxon>Bacillales</taxon>
        <taxon>Paenibacillaceae</taxon>
        <taxon>Cohnella</taxon>
    </lineage>
</organism>
<dbReference type="InterPro" id="IPR002317">
    <property type="entry name" value="Ser-tRNA-ligase_type_1"/>
</dbReference>
<keyword evidence="9" id="KW-0648">Protein biosynthesis</keyword>
<evidence type="ECO:0000256" key="2">
    <source>
        <dbReference type="ARBA" id="ARBA00005045"/>
    </source>
</evidence>
<dbReference type="RefSeq" id="WP_378045199.1">
    <property type="nucleotide sequence ID" value="NZ_JBHMDN010000007.1"/>
</dbReference>
<evidence type="ECO:0000256" key="11">
    <source>
        <dbReference type="ARBA" id="ARBA00039158"/>
    </source>
</evidence>
<keyword evidence="10" id="KW-0030">Aminoacyl-tRNA synthetase</keyword>
<dbReference type="InterPro" id="IPR045864">
    <property type="entry name" value="aa-tRNA-synth_II/BPL/LPL"/>
</dbReference>
<dbReference type="InterPro" id="IPR010978">
    <property type="entry name" value="tRNA-bd_arm"/>
</dbReference>
<comment type="catalytic activity">
    <reaction evidence="13">
        <text>tRNA(Ser) + L-serine + ATP = L-seryl-tRNA(Ser) + AMP + diphosphate + H(+)</text>
        <dbReference type="Rhea" id="RHEA:12292"/>
        <dbReference type="Rhea" id="RHEA-COMP:9669"/>
        <dbReference type="Rhea" id="RHEA-COMP:9703"/>
        <dbReference type="ChEBI" id="CHEBI:15378"/>
        <dbReference type="ChEBI" id="CHEBI:30616"/>
        <dbReference type="ChEBI" id="CHEBI:33019"/>
        <dbReference type="ChEBI" id="CHEBI:33384"/>
        <dbReference type="ChEBI" id="CHEBI:78442"/>
        <dbReference type="ChEBI" id="CHEBI:78533"/>
        <dbReference type="ChEBI" id="CHEBI:456215"/>
        <dbReference type="EC" id="6.1.1.11"/>
    </reaction>
</comment>
<keyword evidence="6 17" id="KW-0436">Ligase</keyword>
<dbReference type="PANTHER" id="PTHR43697">
    <property type="entry name" value="SERYL-TRNA SYNTHETASE"/>
    <property type="match status" value="1"/>
</dbReference>
<feature type="coiled-coil region" evidence="15">
    <location>
        <begin position="37"/>
        <end position="104"/>
    </location>
</feature>
<keyword evidence="8" id="KW-0067">ATP-binding</keyword>
<accession>A0ABW2F5N4</accession>
<comment type="subcellular location">
    <subcellularLocation>
        <location evidence="1">Cytoplasm</location>
    </subcellularLocation>
</comment>
<evidence type="ECO:0000313" key="17">
    <source>
        <dbReference type="EMBL" id="MFC7148507.1"/>
    </source>
</evidence>
<reference evidence="18" key="1">
    <citation type="journal article" date="2019" name="Int. J. Syst. Evol. Microbiol.">
        <title>The Global Catalogue of Microorganisms (GCM) 10K type strain sequencing project: providing services to taxonomists for standard genome sequencing and annotation.</title>
        <authorList>
            <consortium name="The Broad Institute Genomics Platform"/>
            <consortium name="The Broad Institute Genome Sequencing Center for Infectious Disease"/>
            <person name="Wu L."/>
            <person name="Ma J."/>
        </authorList>
    </citation>
    <scope>NUCLEOTIDE SEQUENCE [LARGE SCALE GENOMIC DNA]</scope>
    <source>
        <strain evidence="18">KCTC 12907</strain>
    </source>
</reference>
<evidence type="ECO:0000256" key="7">
    <source>
        <dbReference type="ARBA" id="ARBA00022741"/>
    </source>
</evidence>
<evidence type="ECO:0000256" key="6">
    <source>
        <dbReference type="ARBA" id="ARBA00022598"/>
    </source>
</evidence>
<dbReference type="Pfam" id="PF00587">
    <property type="entry name" value="tRNA-synt_2b"/>
    <property type="match status" value="1"/>
</dbReference>
<keyword evidence="15" id="KW-0175">Coiled coil</keyword>
<evidence type="ECO:0000256" key="5">
    <source>
        <dbReference type="ARBA" id="ARBA00022490"/>
    </source>
</evidence>
<comment type="caution">
    <text evidence="17">The sequence shown here is derived from an EMBL/GenBank/DDBJ whole genome shotgun (WGS) entry which is preliminary data.</text>
</comment>